<keyword evidence="7" id="KW-0472">Membrane</keyword>
<comment type="similarity">
    <text evidence="1">Belongs to the paxM FAD-dependent monooxygenase family.</text>
</comment>
<evidence type="ECO:0000313" key="9">
    <source>
        <dbReference type="EMBL" id="KAJ8990251.1"/>
    </source>
</evidence>
<dbReference type="AlphaFoldDB" id="A0AAN6ETV7"/>
<evidence type="ECO:0000256" key="4">
    <source>
        <dbReference type="ARBA" id="ARBA00023002"/>
    </source>
</evidence>
<evidence type="ECO:0000256" key="1">
    <source>
        <dbReference type="ARBA" id="ARBA00007992"/>
    </source>
</evidence>
<evidence type="ECO:0000256" key="3">
    <source>
        <dbReference type="ARBA" id="ARBA00022827"/>
    </source>
</evidence>
<comment type="caution">
    <text evidence="9">The sequence shown here is derived from an EMBL/GenBank/DDBJ whole genome shotgun (WGS) entry which is preliminary data.</text>
</comment>
<dbReference type="PRINTS" id="PR00420">
    <property type="entry name" value="RNGMNOXGNASE"/>
</dbReference>
<proteinExistence type="inferred from homology"/>
<dbReference type="GO" id="GO:0004497">
    <property type="term" value="F:monooxygenase activity"/>
    <property type="evidence" value="ECO:0007669"/>
    <property type="project" value="UniProtKB-KW"/>
</dbReference>
<keyword evidence="3" id="KW-0274">FAD</keyword>
<dbReference type="PANTHER" id="PTHR13789:SF309">
    <property type="entry name" value="PUTATIVE (AFU_ORTHOLOGUE AFUA_6G14510)-RELATED"/>
    <property type="match status" value="1"/>
</dbReference>
<feature type="domain" description="FAD-binding" evidence="8">
    <location>
        <begin position="7"/>
        <end position="193"/>
    </location>
</feature>
<keyword evidence="7" id="KW-0812">Transmembrane</keyword>
<evidence type="ECO:0000256" key="7">
    <source>
        <dbReference type="SAM" id="Phobius"/>
    </source>
</evidence>
<keyword evidence="7" id="KW-1133">Transmembrane helix</keyword>
<sequence>MGDETKIRVIIAGAGIAGLATAISLSRLNREFEGLLHLDIQLYERATELKEIGASIALSPNGLRTLERLGVTNALSDDIGFRGPAGLPMIYRHWKTNEIVSVDRFSENVTSKHHQTTRFHRAHLHEALLQHMPRNNIHLGKAVESVQVRENDGSGSTTTRAEPVTVFFQDGTSIQGDILIGADGLRSKVRATFRPDHKLHWTGRTFFRSTFDASLVANEKIPDLPPDSTHWWGPKHTFFASRLGKNMFTTVGNFDPSQLSNGAASGSASDSEPKVTWDQEGNISTFRDLYKDWNSVVKALANATPYVRLYPNFAGEPLDTWVFGDSRVTLVGDAAHTHGGAHAAGGSLALDDAWALYLAFRHVVLDHPHRQTRRLTVKDIDIHRALSLYEKTRRPHTERLVKSVLAGSKAAVTPDSDEALRLKMTNRPSTTWLTEHDVNAEFAKVVQTAAQEGQKHLAPGQLEVTANSGPQQSTQQVQFQEQSRL</sequence>
<dbReference type="InterPro" id="IPR002938">
    <property type="entry name" value="FAD-bd"/>
</dbReference>
<evidence type="ECO:0000256" key="5">
    <source>
        <dbReference type="ARBA" id="ARBA00023033"/>
    </source>
</evidence>
<dbReference type="Gene3D" id="3.50.50.60">
    <property type="entry name" value="FAD/NAD(P)-binding domain"/>
    <property type="match status" value="1"/>
</dbReference>
<dbReference type="Proteomes" id="UP001161757">
    <property type="component" value="Unassembled WGS sequence"/>
</dbReference>
<organism evidence="9 10">
    <name type="scientific">Exophiala dermatitidis</name>
    <name type="common">Black yeast-like fungus</name>
    <name type="synonym">Wangiella dermatitidis</name>
    <dbReference type="NCBI Taxonomy" id="5970"/>
    <lineage>
        <taxon>Eukaryota</taxon>
        <taxon>Fungi</taxon>
        <taxon>Dikarya</taxon>
        <taxon>Ascomycota</taxon>
        <taxon>Pezizomycotina</taxon>
        <taxon>Eurotiomycetes</taxon>
        <taxon>Chaetothyriomycetidae</taxon>
        <taxon>Chaetothyriales</taxon>
        <taxon>Herpotrichiellaceae</taxon>
        <taxon>Exophiala</taxon>
    </lineage>
</organism>
<name>A0AAN6ETV7_EXODE</name>
<evidence type="ECO:0000256" key="2">
    <source>
        <dbReference type="ARBA" id="ARBA00022630"/>
    </source>
</evidence>
<feature type="region of interest" description="Disordered" evidence="6">
    <location>
        <begin position="464"/>
        <end position="485"/>
    </location>
</feature>
<evidence type="ECO:0000313" key="10">
    <source>
        <dbReference type="Proteomes" id="UP001161757"/>
    </source>
</evidence>
<accession>A0AAN6ETV7</accession>
<dbReference type="InterPro" id="IPR036188">
    <property type="entry name" value="FAD/NAD-bd_sf"/>
</dbReference>
<feature type="compositionally biased region" description="Low complexity" evidence="6">
    <location>
        <begin position="471"/>
        <end position="485"/>
    </location>
</feature>
<gene>
    <name evidence="9" type="ORF">HRR80_005738</name>
</gene>
<feature type="transmembrane region" description="Helical" evidence="7">
    <location>
        <begin position="7"/>
        <end position="25"/>
    </location>
</feature>
<dbReference type="Pfam" id="PF01494">
    <property type="entry name" value="FAD_binding_3"/>
    <property type="match status" value="1"/>
</dbReference>
<evidence type="ECO:0000256" key="6">
    <source>
        <dbReference type="SAM" id="MobiDB-lite"/>
    </source>
</evidence>
<keyword evidence="2" id="KW-0285">Flavoprotein</keyword>
<reference evidence="9" key="1">
    <citation type="submission" date="2023-01" db="EMBL/GenBank/DDBJ databases">
        <title>Exophiala dermititidis isolated from Cystic Fibrosis Patient.</title>
        <authorList>
            <person name="Kurbessoian T."/>
            <person name="Crocker A."/>
            <person name="Murante D."/>
            <person name="Hogan D.A."/>
            <person name="Stajich J.E."/>
        </authorList>
    </citation>
    <scope>NUCLEOTIDE SEQUENCE</scope>
    <source>
        <strain evidence="9">Ex8</strain>
    </source>
</reference>
<evidence type="ECO:0000259" key="8">
    <source>
        <dbReference type="Pfam" id="PF01494"/>
    </source>
</evidence>
<dbReference type="GO" id="GO:0071949">
    <property type="term" value="F:FAD binding"/>
    <property type="evidence" value="ECO:0007669"/>
    <property type="project" value="InterPro"/>
</dbReference>
<dbReference type="InterPro" id="IPR050493">
    <property type="entry name" value="FAD-dep_Monooxygenase_BioMet"/>
</dbReference>
<dbReference type="PANTHER" id="PTHR13789">
    <property type="entry name" value="MONOOXYGENASE"/>
    <property type="match status" value="1"/>
</dbReference>
<keyword evidence="5" id="KW-0503">Monooxygenase</keyword>
<protein>
    <recommendedName>
        <fullName evidence="8">FAD-binding domain-containing protein</fullName>
    </recommendedName>
</protein>
<keyword evidence="4" id="KW-0560">Oxidoreductase</keyword>
<dbReference type="EMBL" id="JAJGCB010000011">
    <property type="protein sequence ID" value="KAJ8990251.1"/>
    <property type="molecule type" value="Genomic_DNA"/>
</dbReference>
<dbReference type="SUPFAM" id="SSF51905">
    <property type="entry name" value="FAD/NAD(P)-binding domain"/>
    <property type="match status" value="1"/>
</dbReference>